<protein>
    <submittedName>
        <fullName evidence="1">Phage protein Gp111</fullName>
    </submittedName>
</protein>
<dbReference type="AlphaFoldDB" id="A0A366E0I7"/>
<name>A0A366E0I7_9BACI</name>
<accession>A0A366E0I7</accession>
<evidence type="ECO:0000313" key="2">
    <source>
        <dbReference type="Proteomes" id="UP000252254"/>
    </source>
</evidence>
<dbReference type="EMBL" id="QNRI01000009">
    <property type="protein sequence ID" value="RBO95289.1"/>
    <property type="molecule type" value="Genomic_DNA"/>
</dbReference>
<dbReference type="STRING" id="200904.GCA_900168775_03111"/>
<reference evidence="1 2" key="1">
    <citation type="submission" date="2018-06" db="EMBL/GenBank/DDBJ databases">
        <title>Genomic Encyclopedia of Type Strains, Phase IV (KMG-IV): sequencing the most valuable type-strain genomes for metagenomic binning, comparative biology and taxonomic classification.</title>
        <authorList>
            <person name="Goeker M."/>
        </authorList>
    </citation>
    <scope>NUCLEOTIDE SEQUENCE [LARGE SCALE GENOMIC DNA]</scope>
    <source>
        <strain evidence="1 2">DSM 15140</strain>
    </source>
</reference>
<keyword evidence="2" id="KW-1185">Reference proteome</keyword>
<dbReference type="Proteomes" id="UP000252254">
    <property type="component" value="Unassembled WGS sequence"/>
</dbReference>
<dbReference type="RefSeq" id="WP_113869684.1">
    <property type="nucleotide sequence ID" value="NZ_BAABQN010000006.1"/>
</dbReference>
<evidence type="ECO:0000313" key="1">
    <source>
        <dbReference type="EMBL" id="RBO95289.1"/>
    </source>
</evidence>
<dbReference type="Pfam" id="PF07410">
    <property type="entry name" value="Phage_Gp111"/>
    <property type="match status" value="1"/>
</dbReference>
<comment type="caution">
    <text evidence="1">The sequence shown here is derived from an EMBL/GenBank/DDBJ whole genome shotgun (WGS) entry which is preliminary data.</text>
</comment>
<dbReference type="OrthoDB" id="2971804at2"/>
<dbReference type="InterPro" id="IPR010878">
    <property type="entry name" value="Gp111"/>
</dbReference>
<organism evidence="1 2">
    <name type="scientific">Paraliobacillus ryukyuensis</name>
    <dbReference type="NCBI Taxonomy" id="200904"/>
    <lineage>
        <taxon>Bacteria</taxon>
        <taxon>Bacillati</taxon>
        <taxon>Bacillota</taxon>
        <taxon>Bacilli</taxon>
        <taxon>Bacillales</taxon>
        <taxon>Bacillaceae</taxon>
        <taxon>Paraliobacillus</taxon>
    </lineage>
</organism>
<proteinExistence type="predicted"/>
<gene>
    <name evidence="1" type="ORF">DES48_109135</name>
</gene>
<sequence>MKKSVIMSNAWKIARKGQNQFGGKVTDYLSEALKQAWEIARNFQPKQFDSNKKLSGMMTGKQDWFITKLMKELDQQGIDVIDKVPGVIEYLNQGTYGTSKQEASELINELLNMKKAVA</sequence>